<protein>
    <recommendedName>
        <fullName evidence="3">F-box domain-containing protein</fullName>
    </recommendedName>
</protein>
<dbReference type="InterPro" id="IPR032675">
    <property type="entry name" value="LRR_dom_sf"/>
</dbReference>
<reference evidence="1 2" key="1">
    <citation type="journal article" date="2016" name="Mol. Biol. Evol.">
        <title>Comparative Genomics of Early-Diverging Mushroom-Forming Fungi Provides Insights into the Origins of Lignocellulose Decay Capabilities.</title>
        <authorList>
            <person name="Nagy L.G."/>
            <person name="Riley R."/>
            <person name="Tritt A."/>
            <person name="Adam C."/>
            <person name="Daum C."/>
            <person name="Floudas D."/>
            <person name="Sun H."/>
            <person name="Yadav J.S."/>
            <person name="Pangilinan J."/>
            <person name="Larsson K.H."/>
            <person name="Matsuura K."/>
            <person name="Barry K."/>
            <person name="Labutti K."/>
            <person name="Kuo R."/>
            <person name="Ohm R.A."/>
            <person name="Bhattacharya S.S."/>
            <person name="Shirouzu T."/>
            <person name="Yoshinaga Y."/>
            <person name="Martin F.M."/>
            <person name="Grigoriev I.V."/>
            <person name="Hibbett D.S."/>
        </authorList>
    </citation>
    <scope>NUCLEOTIDE SEQUENCE [LARGE SCALE GENOMIC DNA]</scope>
    <source>
        <strain evidence="1 2">HHB9708</strain>
    </source>
</reference>
<evidence type="ECO:0000313" key="2">
    <source>
        <dbReference type="Proteomes" id="UP000076722"/>
    </source>
</evidence>
<dbReference type="Proteomes" id="UP000076722">
    <property type="component" value="Unassembled WGS sequence"/>
</dbReference>
<proteinExistence type="predicted"/>
<organism evidence="1 2">
    <name type="scientific">Sistotremastrum niveocremeum HHB9708</name>
    <dbReference type="NCBI Taxonomy" id="1314777"/>
    <lineage>
        <taxon>Eukaryota</taxon>
        <taxon>Fungi</taxon>
        <taxon>Dikarya</taxon>
        <taxon>Basidiomycota</taxon>
        <taxon>Agaricomycotina</taxon>
        <taxon>Agaricomycetes</taxon>
        <taxon>Sistotremastrales</taxon>
        <taxon>Sistotremastraceae</taxon>
        <taxon>Sertulicium</taxon>
        <taxon>Sertulicium niveocremeum</taxon>
    </lineage>
</organism>
<dbReference type="EMBL" id="KV419397">
    <property type="protein sequence ID" value="KZS97404.1"/>
    <property type="molecule type" value="Genomic_DNA"/>
</dbReference>
<evidence type="ECO:0008006" key="3">
    <source>
        <dbReference type="Google" id="ProtNLM"/>
    </source>
</evidence>
<evidence type="ECO:0000313" key="1">
    <source>
        <dbReference type="EMBL" id="KZS97404.1"/>
    </source>
</evidence>
<keyword evidence="2" id="KW-1185">Reference proteome</keyword>
<sequence length="407" mass="46059">MSLRYIMLSFLRSLRGPRRPSFNPPEELCGLIAKELRDLDNANFREKTKEQWHSENKNLIALSLVSKTWRDEALPVLWSELFLDAGAASAVVGDHVDHGPIIKKYAAMLELAKGNGSTRSFVHFAKRLSITLDNVFWDGTANEKLTASIKGILSLAPRLQCLRIAPRSFQHTSEDIIQYLPQLHFPHLTTLYVDDRKHNDSSEEALEIFLRNHTTLENLTLRLAENSIIDLAYVQDIVEWPNLERFEGLLSHALALSQNPILKLKDLYILATELGDARPAMDAKNLRAIAQRFPALETLNGLAMSPLFVSYMDAEEKRTCLPKLRELILYESVTDGVSVLNGVRYAELSDGEVDRTLNSLPRIFPDIFYVVVCKSAVTRRPRLLINRTKTIKLFDAPEGTELLLTLA</sequence>
<gene>
    <name evidence="1" type="ORF">SISNIDRAFT_463305</name>
</gene>
<dbReference type="Gene3D" id="3.80.10.10">
    <property type="entry name" value="Ribonuclease Inhibitor"/>
    <property type="match status" value="1"/>
</dbReference>
<dbReference type="AlphaFoldDB" id="A0A164YZY8"/>
<dbReference type="SUPFAM" id="SSF52047">
    <property type="entry name" value="RNI-like"/>
    <property type="match status" value="1"/>
</dbReference>
<name>A0A164YZY8_9AGAM</name>
<accession>A0A164YZY8</accession>